<dbReference type="RefSeq" id="WP_028373917.1">
    <property type="nucleotide sequence ID" value="NZ_CAAAJD010000031.1"/>
</dbReference>
<evidence type="ECO:0000313" key="1">
    <source>
        <dbReference type="EMBL" id="KTD24960.1"/>
    </source>
</evidence>
<comment type="caution">
    <text evidence="1">The sequence shown here is derived from an EMBL/GenBank/DDBJ whole genome shotgun (WGS) entry which is preliminary data.</text>
</comment>
<dbReference type="PATRIC" id="fig|45067.4.peg.278"/>
<reference evidence="1 2" key="1">
    <citation type="submission" date="2015-11" db="EMBL/GenBank/DDBJ databases">
        <title>Genomic analysis of 38 Legionella species identifies large and diverse effector repertoires.</title>
        <authorList>
            <person name="Burstein D."/>
            <person name="Amaro F."/>
            <person name="Zusman T."/>
            <person name="Lifshitz Z."/>
            <person name="Cohen O."/>
            <person name="Gilbert J.A."/>
            <person name="Pupko T."/>
            <person name="Shuman H.A."/>
            <person name="Segal G."/>
        </authorList>
    </citation>
    <scope>NUCLEOTIDE SEQUENCE [LARGE SCALE GENOMIC DNA]</scope>
    <source>
        <strain evidence="1 2">ATCC 49751</strain>
    </source>
</reference>
<name>A0A0W0VXM9_9GAMM</name>
<sequence length="61" mass="7210">MELMLKIINYITLPAIPQQRLEQFMSSIGMRLISATNEKMEINEVVNEDEEIFDTIPYQYN</sequence>
<evidence type="ECO:0000313" key="2">
    <source>
        <dbReference type="Proteomes" id="UP000054869"/>
    </source>
</evidence>
<proteinExistence type="predicted"/>
<protein>
    <submittedName>
        <fullName evidence="1">Uncharacterized protein</fullName>
    </submittedName>
</protein>
<organism evidence="1 2">
    <name type="scientific">Legionella lansingensis</name>
    <dbReference type="NCBI Taxonomy" id="45067"/>
    <lineage>
        <taxon>Bacteria</taxon>
        <taxon>Pseudomonadati</taxon>
        <taxon>Pseudomonadota</taxon>
        <taxon>Gammaproteobacteria</taxon>
        <taxon>Legionellales</taxon>
        <taxon>Legionellaceae</taxon>
        <taxon>Legionella</taxon>
    </lineage>
</organism>
<dbReference type="STRING" id="45067.Llan_0265"/>
<gene>
    <name evidence="1" type="ORF">Llan_0265</name>
</gene>
<dbReference type="EMBL" id="LNYI01000006">
    <property type="protein sequence ID" value="KTD24960.1"/>
    <property type="molecule type" value="Genomic_DNA"/>
</dbReference>
<dbReference type="Proteomes" id="UP000054869">
    <property type="component" value="Unassembled WGS sequence"/>
</dbReference>
<accession>A0A0W0VXM9</accession>
<keyword evidence="2" id="KW-1185">Reference proteome</keyword>
<dbReference type="AlphaFoldDB" id="A0A0W0VXM9"/>